<gene>
    <name evidence="1" type="ORF">SLNWT_2742</name>
</gene>
<dbReference type="Proteomes" id="UP000031523">
    <property type="component" value="Chromosome"/>
</dbReference>
<dbReference type="AlphaFoldDB" id="A0A0B5EL65"/>
<dbReference type="EMBL" id="CP010519">
    <property type="protein sequence ID" value="AJE83118.1"/>
    <property type="molecule type" value="Genomic_DNA"/>
</dbReference>
<name>A0A0B5EL65_STRA4</name>
<proteinExistence type="predicted"/>
<evidence type="ECO:0000313" key="1">
    <source>
        <dbReference type="EMBL" id="AJE83118.1"/>
    </source>
</evidence>
<dbReference type="KEGG" id="sals:SLNWT_2742"/>
<keyword evidence="2" id="KW-1185">Reference proteome</keyword>
<organism evidence="1 2">
    <name type="scientific">Streptomyces albus (strain ATCC 21838 / DSM 41398 / FERM P-419 / JCM 4703 / NBRC 107858)</name>
    <dbReference type="NCBI Taxonomy" id="1081613"/>
    <lineage>
        <taxon>Bacteria</taxon>
        <taxon>Bacillati</taxon>
        <taxon>Actinomycetota</taxon>
        <taxon>Actinomycetes</taxon>
        <taxon>Kitasatosporales</taxon>
        <taxon>Streptomycetaceae</taxon>
        <taxon>Streptomyces</taxon>
    </lineage>
</organism>
<accession>A0A0B5EL65</accession>
<evidence type="ECO:0000313" key="2">
    <source>
        <dbReference type="Proteomes" id="UP000031523"/>
    </source>
</evidence>
<sequence>MTVSEIDRLHSQLSGFEGMLPGFEYGKEPTADSTVGRLVVDTSPLPVDPGA</sequence>
<reference evidence="1 2" key="1">
    <citation type="submission" date="2015-01" db="EMBL/GenBank/DDBJ databases">
        <title>Enhanced salinomycin production by adjusting the supply of polyketide extender units in Streptomyce albus DSM 41398.</title>
        <authorList>
            <person name="Lu C."/>
        </authorList>
    </citation>
    <scope>NUCLEOTIDE SEQUENCE [LARGE SCALE GENOMIC DNA]</scope>
    <source>
        <strain evidence="2">ATCC 21838 / DSM 41398 / FERM P-419 / JCM 4703 / NBRC 107858</strain>
    </source>
</reference>
<protein>
    <submittedName>
        <fullName evidence="1">Uncharacterized protein</fullName>
    </submittedName>
</protein>